<protein>
    <submittedName>
        <fullName evidence="7">Sigma-54 dependent transcriptional regulator</fullName>
    </submittedName>
</protein>
<dbReference type="Proteomes" id="UP000049127">
    <property type="component" value="Unassembled WGS sequence"/>
</dbReference>
<keyword evidence="4" id="KW-0238">DNA-binding</keyword>
<feature type="domain" description="Sigma-54 factor interaction" evidence="6">
    <location>
        <begin position="335"/>
        <end position="557"/>
    </location>
</feature>
<dbReference type="InterPro" id="IPR025943">
    <property type="entry name" value="Sigma_54_int_dom_ATP-bd_2"/>
</dbReference>
<evidence type="ECO:0000259" key="6">
    <source>
        <dbReference type="PROSITE" id="PS50045"/>
    </source>
</evidence>
<dbReference type="InterPro" id="IPR003593">
    <property type="entry name" value="AAA+_ATPase"/>
</dbReference>
<dbReference type="Pfam" id="PF25601">
    <property type="entry name" value="AAA_lid_14"/>
    <property type="match status" value="1"/>
</dbReference>
<dbReference type="PROSITE" id="PS00675">
    <property type="entry name" value="SIGMA54_INTERACT_1"/>
    <property type="match status" value="1"/>
</dbReference>
<dbReference type="PANTHER" id="PTHR32071:SF57">
    <property type="entry name" value="C4-DICARBOXYLATE TRANSPORT TRANSCRIPTIONAL REGULATORY PROTEIN DCTD"/>
    <property type="match status" value="1"/>
</dbReference>
<dbReference type="GO" id="GO:0005524">
    <property type="term" value="F:ATP binding"/>
    <property type="evidence" value="ECO:0007669"/>
    <property type="project" value="UniProtKB-KW"/>
</dbReference>
<proteinExistence type="predicted"/>
<dbReference type="Gene3D" id="3.30.450.20">
    <property type="entry name" value="PAS domain"/>
    <property type="match status" value="1"/>
</dbReference>
<reference evidence="7 8" key="1">
    <citation type="submission" date="2015-01" db="EMBL/GenBank/DDBJ databases">
        <authorList>
            <person name="Aslett A.Martin."/>
            <person name="De Silva Nishadi"/>
        </authorList>
    </citation>
    <scope>NUCLEOTIDE SEQUENCE [LARGE SCALE GENOMIC DNA]</scope>
    <source>
        <strain evidence="7 8">R28058</strain>
    </source>
</reference>
<evidence type="ECO:0000256" key="4">
    <source>
        <dbReference type="ARBA" id="ARBA00023125"/>
    </source>
</evidence>
<dbReference type="RefSeq" id="WP_055343135.1">
    <property type="nucleotide sequence ID" value="NZ_CDNI01000024.1"/>
</dbReference>
<dbReference type="PANTHER" id="PTHR32071">
    <property type="entry name" value="TRANSCRIPTIONAL REGULATORY PROTEIN"/>
    <property type="match status" value="1"/>
</dbReference>
<dbReference type="PROSITE" id="PS50045">
    <property type="entry name" value="SIGMA54_INTERACT_4"/>
    <property type="match status" value="1"/>
</dbReference>
<dbReference type="PROSITE" id="PS00676">
    <property type="entry name" value="SIGMA54_INTERACT_2"/>
    <property type="match status" value="1"/>
</dbReference>
<dbReference type="InterPro" id="IPR002078">
    <property type="entry name" value="Sigma_54_int"/>
</dbReference>
<dbReference type="PROSITE" id="PS00688">
    <property type="entry name" value="SIGMA54_INTERACT_3"/>
    <property type="match status" value="1"/>
</dbReference>
<gene>
    <name evidence="7" type="primary">glnG</name>
    <name evidence="7" type="ORF">R28058_29981</name>
</gene>
<keyword evidence="1" id="KW-0547">Nucleotide-binding</keyword>
<dbReference type="SMART" id="SM00382">
    <property type="entry name" value="AAA"/>
    <property type="match status" value="1"/>
</dbReference>
<keyword evidence="5" id="KW-0804">Transcription</keyword>
<organism evidence="7 8">
    <name type="scientific">Paraclostridium sordellii</name>
    <name type="common">Clostridium sordellii</name>
    <dbReference type="NCBI Taxonomy" id="1505"/>
    <lineage>
        <taxon>Bacteria</taxon>
        <taxon>Bacillati</taxon>
        <taxon>Bacillota</taxon>
        <taxon>Clostridia</taxon>
        <taxon>Peptostreptococcales</taxon>
        <taxon>Peptostreptococcaceae</taxon>
        <taxon>Paraclostridium</taxon>
    </lineage>
</organism>
<evidence type="ECO:0000256" key="1">
    <source>
        <dbReference type="ARBA" id="ARBA00022741"/>
    </source>
</evidence>
<dbReference type="Gene3D" id="1.10.10.10">
    <property type="entry name" value="Winged helix-like DNA-binding domain superfamily/Winged helix DNA-binding domain"/>
    <property type="match status" value="1"/>
</dbReference>
<dbReference type="AlphaFoldDB" id="A0A0C7QP75"/>
<keyword evidence="2" id="KW-0067">ATP-binding</keyword>
<dbReference type="CDD" id="cd00009">
    <property type="entry name" value="AAA"/>
    <property type="match status" value="1"/>
</dbReference>
<dbReference type="SUPFAM" id="SSF52540">
    <property type="entry name" value="P-loop containing nucleoside triphosphate hydrolases"/>
    <property type="match status" value="1"/>
</dbReference>
<dbReference type="Gene3D" id="3.40.50.300">
    <property type="entry name" value="P-loop containing nucleotide triphosphate hydrolases"/>
    <property type="match status" value="1"/>
</dbReference>
<dbReference type="InterPro" id="IPR027417">
    <property type="entry name" value="P-loop_NTPase"/>
</dbReference>
<dbReference type="FunFam" id="3.40.50.300:FF:000006">
    <property type="entry name" value="DNA-binding transcriptional regulator NtrC"/>
    <property type="match status" value="1"/>
</dbReference>
<evidence type="ECO:0000256" key="2">
    <source>
        <dbReference type="ARBA" id="ARBA00022840"/>
    </source>
</evidence>
<name>A0A0C7QP75_PARSO</name>
<sequence length="671" mass="77185">MKTIGVVTDGLSKLEIFLNENIRMIFKDNIKINNYFFNNLQKGQVITDDIVLVMLRERSIKIKEYVDDSKKIIILNRSVKQKDIYKLFSLPKGMDVLVVNDNEQTILETMSTLYHIGINHLNLIPYDKNNEYKHIKVCVTPGEVHLVPEYIDEIIDIGHRFIDISTFLQILTKLNIDNKEITERLIKYSEEVISLHSGINHTYKNLTVENDELKSIINLSKNGMILISNDGEIKVCNESVKNILDINFDIVGKKLNNLDDKDILGVLKLKNPKDEVVKFKNKYITVNKHTINSFGKEIGFYFCIQEITYIKKLEQNLSKMLRDKGQIARYTFDDIKTNSLNMKNTKNLAKKIAKSDYTVLITGESGTGKELFAQSIHNESDRRNQPFIAINCAAMPENLLESELFGYEEGAFTGALKGGKKGLFEQAHNGTVFLDEIGDMPMYLQIKLLRVLQENQVMRVGGQSIIDIDVRVIAATNRDLPKMIKEEKFRSDLYYRINVLPIHIPPLRERKDDINMMLKYFIERDISISEKVKSIINSYNWPGNIRELRNTAMYINTMASGQEVSIDDLPYNLINIKKDYKKEIDYLKNKTCIEKTIEVMKCIDRHNKDQKSSGRSSIYKELSERGISITEGEVRHILEILKEEDIVLSSSGRKGSELSDKGLEVLTALNR</sequence>
<dbReference type="GO" id="GO:0006355">
    <property type="term" value="P:regulation of DNA-templated transcription"/>
    <property type="evidence" value="ECO:0007669"/>
    <property type="project" value="InterPro"/>
</dbReference>
<evidence type="ECO:0000313" key="8">
    <source>
        <dbReference type="Proteomes" id="UP000049127"/>
    </source>
</evidence>
<dbReference type="Gene3D" id="1.10.8.60">
    <property type="match status" value="1"/>
</dbReference>
<dbReference type="InterPro" id="IPR025662">
    <property type="entry name" value="Sigma_54_int_dom_ATP-bd_1"/>
</dbReference>
<dbReference type="InterPro" id="IPR036388">
    <property type="entry name" value="WH-like_DNA-bd_sf"/>
</dbReference>
<dbReference type="InterPro" id="IPR058031">
    <property type="entry name" value="AAA_lid_NorR"/>
</dbReference>
<accession>A0A0C7QP75</accession>
<dbReference type="EMBL" id="CEKZ01000024">
    <property type="protein sequence ID" value="CEQ05281.1"/>
    <property type="molecule type" value="Genomic_DNA"/>
</dbReference>
<dbReference type="OrthoDB" id="9803970at2"/>
<keyword evidence="3" id="KW-0805">Transcription regulation</keyword>
<evidence type="ECO:0000256" key="5">
    <source>
        <dbReference type="ARBA" id="ARBA00023163"/>
    </source>
</evidence>
<evidence type="ECO:0000256" key="3">
    <source>
        <dbReference type="ARBA" id="ARBA00023015"/>
    </source>
</evidence>
<evidence type="ECO:0000313" key="7">
    <source>
        <dbReference type="EMBL" id="CEQ05281.1"/>
    </source>
</evidence>
<dbReference type="GO" id="GO:0003677">
    <property type="term" value="F:DNA binding"/>
    <property type="evidence" value="ECO:0007669"/>
    <property type="project" value="UniProtKB-KW"/>
</dbReference>
<dbReference type="Pfam" id="PF00158">
    <property type="entry name" value="Sigma54_activat"/>
    <property type="match status" value="1"/>
</dbReference>
<dbReference type="InterPro" id="IPR025944">
    <property type="entry name" value="Sigma_54_int_dom_CS"/>
</dbReference>